<evidence type="ECO:0000313" key="5">
    <source>
        <dbReference type="EMBL" id="CAK9137078.1"/>
    </source>
</evidence>
<evidence type="ECO:0008006" key="7">
    <source>
        <dbReference type="Google" id="ProtNLM"/>
    </source>
</evidence>
<comment type="caution">
    <text evidence="5">The sequence shown here is derived from an EMBL/GenBank/DDBJ whole genome shotgun (WGS) entry which is preliminary data.</text>
</comment>
<gene>
    <name evidence="5" type="ORF">ILEXP_LOCUS4101</name>
</gene>
<dbReference type="InterPro" id="IPR011043">
    <property type="entry name" value="Gal_Oxase/kelch_b-propeller"/>
</dbReference>
<evidence type="ECO:0000256" key="2">
    <source>
        <dbReference type="SAM" id="MobiDB-lite"/>
    </source>
</evidence>
<dbReference type="SUPFAM" id="SSF50965">
    <property type="entry name" value="Galactose oxidase, central domain"/>
    <property type="match status" value="1"/>
</dbReference>
<dbReference type="InterPro" id="IPR014756">
    <property type="entry name" value="Ig_E-set"/>
</dbReference>
<sequence length="577" mass="63529">MAKRSSLPRTMASKMKISSSSSSQPLQTSIFPSNLAFARAFGFNVPKTAPYLPSISGGQWVVLHKSIGISAMHMQLLYNNKVVIFDRTDFGPSNLSLPSGKCRYNDEAIAVDCTAHSLLYDVASDTYRPLMVQTDVWCSSGALHPDGTLVQTGGYLGGAKKIRLFSPCNDDDCDWIELPQDLKVQRWYASNHILPDGRVIIVGGRRAFSYEFFPKDSQKTLEVYQLPFLKETTDPKEENNLYPFLHIMPDGNLFIFANQRSILLDYVNNRILKEFPAIPGAKRTYPSTGSSVLLPFRLTGGDGAELPEVEVMICGGAQGGSFTKAEKGVFVAASNTCGRLKLTDPKSQWVMEEMPMGRVMPDMLLLPTGDIIILNGASKGTAGWEDGDDPVLTPVLYMPNQPDKERRFIVLNPSTIPRMYHSGAILLADGRILVGGSNPHAKYKFSGTKYPTELSLEAFSPHYLGPQYTLLRPSMLSLGSTNKGISYGQKFSIKFTLSLGSQGFTVTLIAPSFTTHSFAMNQRLLVLDIVEVQQLSAFGYQVSVYAPPTRNIAPPGYYMLFVVHDGVPGQAVWIKLN</sequence>
<dbReference type="EMBL" id="CAUOFW020000803">
    <property type="protein sequence ID" value="CAK9137078.1"/>
    <property type="molecule type" value="Genomic_DNA"/>
</dbReference>
<protein>
    <recommendedName>
        <fullName evidence="7">Galactose oxidase</fullName>
    </recommendedName>
</protein>
<dbReference type="Gene3D" id="2.130.10.80">
    <property type="entry name" value="Galactose oxidase/kelch, beta-propeller"/>
    <property type="match status" value="1"/>
</dbReference>
<evidence type="ECO:0000259" key="4">
    <source>
        <dbReference type="Pfam" id="PF09118"/>
    </source>
</evidence>
<dbReference type="Gene3D" id="2.60.40.10">
    <property type="entry name" value="Immunoglobulins"/>
    <property type="match status" value="1"/>
</dbReference>
<feature type="domain" description="Glyoxal oxidase N-terminal" evidence="3">
    <location>
        <begin position="72"/>
        <end position="463"/>
    </location>
</feature>
<dbReference type="Proteomes" id="UP001642360">
    <property type="component" value="Unassembled WGS sequence"/>
</dbReference>
<feature type="domain" description="Galactose oxidase-like Early set" evidence="4">
    <location>
        <begin position="472"/>
        <end position="575"/>
    </location>
</feature>
<dbReference type="SUPFAM" id="SSF81296">
    <property type="entry name" value="E set domains"/>
    <property type="match status" value="1"/>
</dbReference>
<dbReference type="CDD" id="cd02851">
    <property type="entry name" value="E_set_GO_C"/>
    <property type="match status" value="1"/>
</dbReference>
<evidence type="ECO:0000313" key="6">
    <source>
        <dbReference type="Proteomes" id="UP001642360"/>
    </source>
</evidence>
<dbReference type="PANTHER" id="PTHR32208">
    <property type="entry name" value="SECRETED PROTEIN-RELATED"/>
    <property type="match status" value="1"/>
</dbReference>
<dbReference type="Pfam" id="PF07250">
    <property type="entry name" value="Glyoxal_oxid_N"/>
    <property type="match status" value="1"/>
</dbReference>
<feature type="region of interest" description="Disordered" evidence="2">
    <location>
        <begin position="1"/>
        <end position="26"/>
    </location>
</feature>
<dbReference type="PANTHER" id="PTHR32208:SF57">
    <property type="entry name" value="F14L17.20 PROTEIN"/>
    <property type="match status" value="1"/>
</dbReference>
<keyword evidence="6" id="KW-1185">Reference proteome</keyword>
<proteinExistence type="predicted"/>
<reference evidence="5 6" key="1">
    <citation type="submission" date="2024-02" db="EMBL/GenBank/DDBJ databases">
        <authorList>
            <person name="Vignale AGUSTIN F."/>
            <person name="Sosa J E."/>
            <person name="Modenutti C."/>
        </authorList>
    </citation>
    <scope>NUCLEOTIDE SEQUENCE [LARGE SCALE GENOMIC DNA]</scope>
</reference>
<evidence type="ECO:0000256" key="1">
    <source>
        <dbReference type="ARBA" id="ARBA00022729"/>
    </source>
</evidence>
<dbReference type="InterPro" id="IPR009880">
    <property type="entry name" value="Glyoxal_oxidase_N"/>
</dbReference>
<accession>A0ABC8QWT6</accession>
<dbReference type="AlphaFoldDB" id="A0ABC8QWT6"/>
<keyword evidence="1" id="KW-0732">Signal</keyword>
<name>A0ABC8QWT6_9AQUA</name>
<evidence type="ECO:0000259" key="3">
    <source>
        <dbReference type="Pfam" id="PF07250"/>
    </source>
</evidence>
<organism evidence="5 6">
    <name type="scientific">Ilex paraguariensis</name>
    <name type="common">yerba mate</name>
    <dbReference type="NCBI Taxonomy" id="185542"/>
    <lineage>
        <taxon>Eukaryota</taxon>
        <taxon>Viridiplantae</taxon>
        <taxon>Streptophyta</taxon>
        <taxon>Embryophyta</taxon>
        <taxon>Tracheophyta</taxon>
        <taxon>Spermatophyta</taxon>
        <taxon>Magnoliopsida</taxon>
        <taxon>eudicotyledons</taxon>
        <taxon>Gunneridae</taxon>
        <taxon>Pentapetalae</taxon>
        <taxon>asterids</taxon>
        <taxon>campanulids</taxon>
        <taxon>Aquifoliales</taxon>
        <taxon>Aquifoliaceae</taxon>
        <taxon>Ilex</taxon>
    </lineage>
</organism>
<dbReference type="InterPro" id="IPR015202">
    <property type="entry name" value="GO-like_E_set"/>
</dbReference>
<dbReference type="Pfam" id="PF09118">
    <property type="entry name" value="GO-like_E_set"/>
    <property type="match status" value="1"/>
</dbReference>
<dbReference type="InterPro" id="IPR037293">
    <property type="entry name" value="Gal_Oxidase_central_sf"/>
</dbReference>
<dbReference type="InterPro" id="IPR013783">
    <property type="entry name" value="Ig-like_fold"/>
</dbReference>